<sequence>MPKMFSMCRSALIGGLVWPLAGLAQDPGAYLAARVAAEDGNHPAAAVWFERALQADANNPDLLEGAIIGNIAAGNFDKAEAAAQTMGALGLNGQPMYVALLVAQVKAGDWDAVSKAGVDLPSVGALLQQLVLSWAELGRGNAQGALEGFGTVARTQGLEAFGRYHMALARAAVGDMEGAEAIFADTDHPLALTRRGVLAHVEILSQLDRKDEALALLRQSFAPTDPTVTTLSAALEAGETLPWDIARNPQDGVAEVFYTIAAALQGEAGDTFTLLYGRVATELRPDHAEAQMLVGGLLSQQGQPDLALAALDAVPETDPLWEAARIARGDALFAADRDEEAVAVLADLAKARPDALGPQVAYADALRRTEDYDAALPAYDRAIAIIGVPAAEYWPVLFSRGMVHERLGQDEEAERDMRGALELQPGQPDVLNYLGYSLVEQGRELDEALGMIRDAVEARPDSAAIQDSLAWALFRLGRFDEAVAPIETAILAEPTDPILTDHLGDIYWAVGRRSEARFQWRRALTFNPEPGEVERIQSKLENGLDHVLIEEGEDDFAALLAAHGHDAH</sequence>
<evidence type="ECO:0000313" key="4">
    <source>
        <dbReference type="Proteomes" id="UP000679284"/>
    </source>
</evidence>
<dbReference type="AlphaFoldDB" id="A0A8J8MSX7"/>
<dbReference type="SUPFAM" id="SSF48452">
    <property type="entry name" value="TPR-like"/>
    <property type="match status" value="2"/>
</dbReference>
<organism evidence="3 4">
    <name type="scientific">Falsirhodobacter algicola</name>
    <dbReference type="NCBI Taxonomy" id="2692330"/>
    <lineage>
        <taxon>Bacteria</taxon>
        <taxon>Pseudomonadati</taxon>
        <taxon>Pseudomonadota</taxon>
        <taxon>Alphaproteobacteria</taxon>
        <taxon>Rhodobacterales</taxon>
        <taxon>Paracoccaceae</taxon>
        <taxon>Falsirhodobacter</taxon>
    </lineage>
</organism>
<dbReference type="InterPro" id="IPR011990">
    <property type="entry name" value="TPR-like_helical_dom_sf"/>
</dbReference>
<proteinExistence type="predicted"/>
<dbReference type="Gene3D" id="1.25.40.10">
    <property type="entry name" value="Tetratricopeptide repeat domain"/>
    <property type="match status" value="2"/>
</dbReference>
<accession>A0A8J8MSX7</accession>
<dbReference type="PROSITE" id="PS50005">
    <property type="entry name" value="TPR"/>
    <property type="match status" value="1"/>
</dbReference>
<feature type="signal peptide" evidence="2">
    <location>
        <begin position="1"/>
        <end position="24"/>
    </location>
</feature>
<dbReference type="PANTHER" id="PTHR12558:SF13">
    <property type="entry name" value="CELL DIVISION CYCLE PROTEIN 27 HOMOLOG"/>
    <property type="match status" value="1"/>
</dbReference>
<protein>
    <submittedName>
        <fullName evidence="3">Tetratricopeptide repeat protein</fullName>
    </submittedName>
</protein>
<dbReference type="RefSeq" id="WP_211783109.1">
    <property type="nucleotide sequence ID" value="NZ_CP047289.1"/>
</dbReference>
<dbReference type="Proteomes" id="UP000679284">
    <property type="component" value="Chromosome"/>
</dbReference>
<dbReference type="Pfam" id="PF13432">
    <property type="entry name" value="TPR_16"/>
    <property type="match status" value="3"/>
</dbReference>
<dbReference type="KEGG" id="fap:GR316_06210"/>
<dbReference type="EMBL" id="CP047289">
    <property type="protein sequence ID" value="QUS35889.1"/>
    <property type="molecule type" value="Genomic_DNA"/>
</dbReference>
<evidence type="ECO:0000256" key="2">
    <source>
        <dbReference type="SAM" id="SignalP"/>
    </source>
</evidence>
<feature type="chain" id="PRO_5035161427" evidence="2">
    <location>
        <begin position="25"/>
        <end position="568"/>
    </location>
</feature>
<dbReference type="SMART" id="SM00028">
    <property type="entry name" value="TPR"/>
    <property type="match status" value="6"/>
</dbReference>
<dbReference type="InterPro" id="IPR019734">
    <property type="entry name" value="TPR_rpt"/>
</dbReference>
<dbReference type="PANTHER" id="PTHR12558">
    <property type="entry name" value="CELL DIVISION CYCLE 16,23,27"/>
    <property type="match status" value="1"/>
</dbReference>
<name>A0A8J8MSX7_9RHOB</name>
<reference evidence="3" key="1">
    <citation type="submission" date="2020-01" db="EMBL/GenBank/DDBJ databases">
        <authorList>
            <person name="Yang Y."/>
            <person name="Kwon Y.M."/>
        </authorList>
    </citation>
    <scope>NUCLEOTIDE SEQUENCE</scope>
    <source>
        <strain evidence="3">PG104</strain>
    </source>
</reference>
<evidence type="ECO:0000256" key="1">
    <source>
        <dbReference type="PROSITE-ProRule" id="PRU00339"/>
    </source>
</evidence>
<gene>
    <name evidence="3" type="ORF">GR316_06210</name>
</gene>
<keyword evidence="1" id="KW-0802">TPR repeat</keyword>
<evidence type="ECO:0000313" key="3">
    <source>
        <dbReference type="EMBL" id="QUS35889.1"/>
    </source>
</evidence>
<keyword evidence="2" id="KW-0732">Signal</keyword>
<feature type="repeat" description="TPR" evidence="1">
    <location>
        <begin position="394"/>
        <end position="427"/>
    </location>
</feature>
<keyword evidence="4" id="KW-1185">Reference proteome</keyword>